<sequence length="107" mass="11486">MLNIQKSVTRKQLLLLLLLGICVTTPILAQGAGAITDAANSIKSYWGPLKILIMMIGGIVGLIGGLRIYNKWTNGDQDINKEILGWGGACLFLILVPIFVGAFFGLN</sequence>
<gene>
    <name evidence="4" type="ORF">CGC55_00720</name>
    <name evidence="3" type="ORF">CGC59_01955</name>
    <name evidence="5" type="ORF">NCTC11653_02484</name>
</gene>
<keyword evidence="1" id="KW-0812">Transmembrane</keyword>
<evidence type="ECO:0000313" key="5">
    <source>
        <dbReference type="EMBL" id="SQA76559.1"/>
    </source>
</evidence>
<organism evidence="3 7">
    <name type="scientific">Capnocytophaga sputigena</name>
    <dbReference type="NCBI Taxonomy" id="1019"/>
    <lineage>
        <taxon>Bacteria</taxon>
        <taxon>Pseudomonadati</taxon>
        <taxon>Bacteroidota</taxon>
        <taxon>Flavobacteriia</taxon>
        <taxon>Flavobacteriales</taxon>
        <taxon>Flavobacteriaceae</taxon>
        <taxon>Capnocytophaga</taxon>
    </lineage>
</organism>
<dbReference type="KEGG" id="cspu:CGC55_00720"/>
<dbReference type="EMBL" id="CP022385">
    <property type="protein sequence ID" value="ATA83110.1"/>
    <property type="molecule type" value="Genomic_DNA"/>
</dbReference>
<dbReference type="STRING" id="553177.CAPSP0001_1547"/>
<accession>A0A250F039</accession>
<feature type="chain" id="PRO_5011914042" evidence="2">
    <location>
        <begin position="30"/>
        <end position="107"/>
    </location>
</feature>
<keyword evidence="1" id="KW-1133">Transmembrane helix</keyword>
<dbReference type="Proteomes" id="UP000217334">
    <property type="component" value="Chromosome"/>
</dbReference>
<dbReference type="AlphaFoldDB" id="A0A250F039"/>
<evidence type="ECO:0000313" key="8">
    <source>
        <dbReference type="Proteomes" id="UP000249902"/>
    </source>
</evidence>
<reference evidence="5 8" key="3">
    <citation type="submission" date="2018-06" db="EMBL/GenBank/DDBJ databases">
        <authorList>
            <consortium name="Pathogen Informatics"/>
            <person name="Doyle S."/>
        </authorList>
    </citation>
    <scope>NUCLEOTIDE SEQUENCE [LARGE SCALE GENOMIC DNA]</scope>
    <source>
        <strain evidence="5 8">NCTC11653</strain>
    </source>
</reference>
<keyword evidence="6" id="KW-1185">Reference proteome</keyword>
<proteinExistence type="predicted"/>
<dbReference type="OrthoDB" id="1029065at2"/>
<dbReference type="RefSeq" id="WP_040360859.1">
    <property type="nucleotide sequence ID" value="NZ_CP022383.1"/>
</dbReference>
<evidence type="ECO:0000313" key="6">
    <source>
        <dbReference type="Proteomes" id="UP000217301"/>
    </source>
</evidence>
<protein>
    <submittedName>
        <fullName evidence="3">DUF4134 domain-containing protein</fullName>
    </submittedName>
    <submittedName>
        <fullName evidence="5">Type IV secretory pathway, VirB4 components</fullName>
    </submittedName>
</protein>
<evidence type="ECO:0000313" key="7">
    <source>
        <dbReference type="Proteomes" id="UP000217334"/>
    </source>
</evidence>
<evidence type="ECO:0000313" key="3">
    <source>
        <dbReference type="EMBL" id="ATA78514.1"/>
    </source>
</evidence>
<dbReference type="Proteomes" id="UP000249902">
    <property type="component" value="Unassembled WGS sequence"/>
</dbReference>
<feature type="transmembrane region" description="Helical" evidence="1">
    <location>
        <begin position="45"/>
        <end position="63"/>
    </location>
</feature>
<feature type="transmembrane region" description="Helical" evidence="1">
    <location>
        <begin position="83"/>
        <end position="106"/>
    </location>
</feature>
<keyword evidence="1" id="KW-0472">Membrane</keyword>
<dbReference type="InterPro" id="IPR025408">
    <property type="entry name" value="DUF4134"/>
</dbReference>
<reference evidence="3" key="1">
    <citation type="journal article" date="2017" name="Genome Announc.">
        <title>Twelve Complete Reference Genomes of Clinical Isolates in the Capnocytophaga Genus.</title>
        <authorList>
            <person name="Villarma A."/>
            <person name="Gulvik C.A."/>
            <person name="Rowe L.A."/>
            <person name="Sheth M."/>
            <person name="Juieng P."/>
            <person name="Nicholson A.C."/>
            <person name="Loparev V.N."/>
            <person name="McQuiston J.R."/>
        </authorList>
    </citation>
    <scope>NUCLEOTIDE SEQUENCE</scope>
    <source>
        <strain evidence="3">H4486</strain>
        <strain evidence="4">KC1668</strain>
    </source>
</reference>
<dbReference type="Pfam" id="PF13572">
    <property type="entry name" value="DUF4134"/>
    <property type="match status" value="1"/>
</dbReference>
<feature type="signal peptide" evidence="2">
    <location>
        <begin position="1"/>
        <end position="29"/>
    </location>
</feature>
<dbReference type="EMBL" id="UAVP01000011">
    <property type="protein sequence ID" value="SQA76559.1"/>
    <property type="molecule type" value="Genomic_DNA"/>
</dbReference>
<name>A0A250F039_CAPSP</name>
<reference evidence="6 7" key="2">
    <citation type="submission" date="2017-06" db="EMBL/GenBank/DDBJ databases">
        <title>Capnocytophaga spp. assemblies.</title>
        <authorList>
            <person name="Gulvik C.A."/>
        </authorList>
    </citation>
    <scope>NUCLEOTIDE SEQUENCE [LARGE SCALE GENOMIC DNA]</scope>
    <source>
        <strain evidence="7">H4486</strain>
        <strain evidence="6">KC1668</strain>
    </source>
</reference>
<evidence type="ECO:0000256" key="1">
    <source>
        <dbReference type="SAM" id="Phobius"/>
    </source>
</evidence>
<evidence type="ECO:0000256" key="2">
    <source>
        <dbReference type="SAM" id="SignalP"/>
    </source>
</evidence>
<dbReference type="EMBL" id="CP022383">
    <property type="protein sequence ID" value="ATA78514.1"/>
    <property type="molecule type" value="Genomic_DNA"/>
</dbReference>
<dbReference type="Proteomes" id="UP000217301">
    <property type="component" value="Chromosome"/>
</dbReference>
<keyword evidence="2" id="KW-0732">Signal</keyword>
<dbReference type="eggNOG" id="ENOG50319DN">
    <property type="taxonomic scope" value="Bacteria"/>
</dbReference>
<evidence type="ECO:0000313" key="4">
    <source>
        <dbReference type="EMBL" id="ATA83110.1"/>
    </source>
</evidence>